<dbReference type="EMBL" id="CP032337">
    <property type="protein sequence ID" value="QCO07441.1"/>
    <property type="molecule type" value="Genomic_DNA"/>
</dbReference>
<dbReference type="Proteomes" id="UP000298596">
    <property type="component" value="Plasmid p7"/>
</dbReference>
<proteinExistence type="predicted"/>
<dbReference type="AlphaFoldDB" id="A0A4D8QDW8"/>
<evidence type="ECO:0000313" key="1">
    <source>
        <dbReference type="EMBL" id="QCO07441.1"/>
    </source>
</evidence>
<protein>
    <submittedName>
        <fullName evidence="1">Uncharacterized protein</fullName>
    </submittedName>
</protein>
<gene>
    <name evidence="1" type="ORF">D3867_36775</name>
</gene>
<geneLocation type="plasmid" evidence="1 2">
    <name>p7</name>
</geneLocation>
<name>A0A4D8QDW8_AZOBR</name>
<sequence>MVMGRPHPASNIVSLHALPSAAYDPMLSIDQRHSALVSALPETLQAIVGRGMRHACFDDVGGFVGMRETWSPPAAVDPAVAEAATRALAAIEHEILAPVDPAWLLARLLALFAHCPPRSTPLDPAVERMVASDWAEDLGEYPQWAVDQAVRVWRRTKKWRPTIMEMRSLCDEAVATERTLAERLRQIAAVKPRGAGREGGGTFEPWQGGRSGGCRSKGCWSRLWIFHNMETTNQARSATSQRSSTPVVQFQILPDPVSCRHCTNDR</sequence>
<evidence type="ECO:0000313" key="2">
    <source>
        <dbReference type="Proteomes" id="UP000298596"/>
    </source>
</evidence>
<keyword evidence="1" id="KW-0614">Plasmid</keyword>
<reference evidence="1 2" key="1">
    <citation type="submission" date="2018-09" db="EMBL/GenBank/DDBJ databases">
        <title>Whole genome based analysis of evolution and adaptive divergence in Indian and Brazilian strains of Azospirillum brasilense.</title>
        <authorList>
            <person name="Singh C."/>
            <person name="Tripathi A.K."/>
        </authorList>
    </citation>
    <scope>NUCLEOTIDE SEQUENCE [LARGE SCALE GENOMIC DNA]</scope>
    <source>
        <strain evidence="1 2">MTCC4036</strain>
        <plasmid evidence="1 2">p7</plasmid>
    </source>
</reference>
<organism evidence="1 2">
    <name type="scientific">Azospirillum brasilense</name>
    <dbReference type="NCBI Taxonomy" id="192"/>
    <lineage>
        <taxon>Bacteria</taxon>
        <taxon>Pseudomonadati</taxon>
        <taxon>Pseudomonadota</taxon>
        <taxon>Alphaproteobacteria</taxon>
        <taxon>Rhodospirillales</taxon>
        <taxon>Azospirillaceae</taxon>
        <taxon>Azospirillum</taxon>
    </lineage>
</organism>
<accession>A0A4D8QDW8</accession>